<evidence type="ECO:0000256" key="2">
    <source>
        <dbReference type="ARBA" id="ARBA00022679"/>
    </source>
</evidence>
<dbReference type="Proteomes" id="UP000615026">
    <property type="component" value="Unassembled WGS sequence"/>
</dbReference>
<keyword evidence="7" id="KW-1133">Transmembrane helix</keyword>
<feature type="active site" description="Proton donor/acceptor" evidence="6">
    <location>
        <position position="182"/>
    </location>
</feature>
<evidence type="ECO:0000313" key="9">
    <source>
        <dbReference type="EMBL" id="MBE9065983.1"/>
    </source>
</evidence>
<organism evidence="9 10">
    <name type="scientific">Leptolyngbya cf. ectocarpi LEGE 11479</name>
    <dbReference type="NCBI Taxonomy" id="1828722"/>
    <lineage>
        <taxon>Bacteria</taxon>
        <taxon>Bacillati</taxon>
        <taxon>Cyanobacteriota</taxon>
        <taxon>Cyanophyceae</taxon>
        <taxon>Leptolyngbyales</taxon>
        <taxon>Leptolyngbyaceae</taxon>
        <taxon>Leptolyngbya group</taxon>
        <taxon>Leptolyngbya</taxon>
    </lineage>
</organism>
<feature type="domain" description="L,D-TPase catalytic" evidence="8">
    <location>
        <begin position="84"/>
        <end position="226"/>
    </location>
</feature>
<keyword evidence="5 6" id="KW-0961">Cell wall biogenesis/degradation</keyword>
<evidence type="ECO:0000256" key="3">
    <source>
        <dbReference type="ARBA" id="ARBA00022960"/>
    </source>
</evidence>
<sequence>MQLQAFTTKRLQLIAIFLAGGAVLYSLLTRLGFLMPLADISSVVCLVSCQPEQAFHPPVKGNQLLNYNRPLQTALPDNLSQDGISVLVEKSKFRLTVFHKLEPVKSYPVVFGSSPAGDKLHEGDRKTPEGIYYIRDLYPHSSWSKFIWIDYPRPDSWREHFQAKLSGRIGWLLPIGGQIGIHGVPAGEDSMIEQRVNWTWGCISLKNQDVDEVYRFVSNGTLVEVVP</sequence>
<dbReference type="GO" id="GO:0009252">
    <property type="term" value="P:peptidoglycan biosynthetic process"/>
    <property type="evidence" value="ECO:0007669"/>
    <property type="project" value="UniProtKB-KW"/>
</dbReference>
<evidence type="ECO:0000256" key="5">
    <source>
        <dbReference type="ARBA" id="ARBA00023316"/>
    </source>
</evidence>
<dbReference type="GO" id="GO:0071555">
    <property type="term" value="P:cell wall organization"/>
    <property type="evidence" value="ECO:0007669"/>
    <property type="project" value="UniProtKB-UniRule"/>
</dbReference>
<accession>A0A928ZQZ7</accession>
<dbReference type="InterPro" id="IPR005490">
    <property type="entry name" value="LD_TPept_cat_dom"/>
</dbReference>
<dbReference type="AlphaFoldDB" id="A0A928ZQZ7"/>
<dbReference type="PANTHER" id="PTHR36699">
    <property type="entry name" value="LD-TRANSPEPTIDASE"/>
    <property type="match status" value="1"/>
</dbReference>
<keyword evidence="7" id="KW-0472">Membrane</keyword>
<keyword evidence="7" id="KW-0812">Transmembrane</keyword>
<dbReference type="CDD" id="cd16913">
    <property type="entry name" value="YkuD_like"/>
    <property type="match status" value="1"/>
</dbReference>
<gene>
    <name evidence="9" type="ORF">IQ260_04885</name>
</gene>
<dbReference type="Gene3D" id="2.40.440.10">
    <property type="entry name" value="L,D-transpeptidase catalytic domain-like"/>
    <property type="match status" value="1"/>
</dbReference>
<dbReference type="EMBL" id="JADEXP010000024">
    <property type="protein sequence ID" value="MBE9065983.1"/>
    <property type="molecule type" value="Genomic_DNA"/>
</dbReference>
<dbReference type="InterPro" id="IPR038063">
    <property type="entry name" value="Transpep_catalytic_dom"/>
</dbReference>
<keyword evidence="4 6" id="KW-0573">Peptidoglycan synthesis</keyword>
<comment type="pathway">
    <text evidence="1 6">Cell wall biogenesis; peptidoglycan biosynthesis.</text>
</comment>
<dbReference type="SUPFAM" id="SSF141523">
    <property type="entry name" value="L,D-transpeptidase catalytic domain-like"/>
    <property type="match status" value="1"/>
</dbReference>
<dbReference type="Pfam" id="PF03734">
    <property type="entry name" value="YkuD"/>
    <property type="match status" value="1"/>
</dbReference>
<keyword evidence="2" id="KW-0808">Transferase</keyword>
<feature type="transmembrane region" description="Helical" evidence="7">
    <location>
        <begin position="12"/>
        <end position="35"/>
    </location>
</feature>
<dbReference type="GO" id="GO:0016740">
    <property type="term" value="F:transferase activity"/>
    <property type="evidence" value="ECO:0007669"/>
    <property type="project" value="UniProtKB-KW"/>
</dbReference>
<feature type="active site" description="Nucleophile" evidence="6">
    <location>
        <position position="202"/>
    </location>
</feature>
<evidence type="ECO:0000256" key="4">
    <source>
        <dbReference type="ARBA" id="ARBA00022984"/>
    </source>
</evidence>
<dbReference type="GO" id="GO:0008360">
    <property type="term" value="P:regulation of cell shape"/>
    <property type="evidence" value="ECO:0007669"/>
    <property type="project" value="UniProtKB-UniRule"/>
</dbReference>
<proteinExistence type="predicted"/>
<dbReference type="PROSITE" id="PS52029">
    <property type="entry name" value="LD_TPASE"/>
    <property type="match status" value="1"/>
</dbReference>
<evidence type="ECO:0000256" key="6">
    <source>
        <dbReference type="PROSITE-ProRule" id="PRU01373"/>
    </source>
</evidence>
<name>A0A928ZQZ7_LEPEC</name>
<evidence type="ECO:0000313" key="10">
    <source>
        <dbReference type="Proteomes" id="UP000615026"/>
    </source>
</evidence>
<keyword evidence="3 6" id="KW-0133">Cell shape</keyword>
<comment type="caution">
    <text evidence="9">The sequence shown here is derived from an EMBL/GenBank/DDBJ whole genome shotgun (WGS) entry which is preliminary data.</text>
</comment>
<keyword evidence="10" id="KW-1185">Reference proteome</keyword>
<dbReference type="PANTHER" id="PTHR36699:SF1">
    <property type="entry name" value="L,D-TRANSPEPTIDASE YAFK-RELATED"/>
    <property type="match status" value="1"/>
</dbReference>
<reference evidence="9" key="1">
    <citation type="submission" date="2020-10" db="EMBL/GenBank/DDBJ databases">
        <authorList>
            <person name="Castelo-Branco R."/>
            <person name="Eusebio N."/>
            <person name="Adriana R."/>
            <person name="Vieira A."/>
            <person name="Brugerolle De Fraissinette N."/>
            <person name="Rezende De Castro R."/>
            <person name="Schneider M.P."/>
            <person name="Vasconcelos V."/>
            <person name="Leao P.N."/>
        </authorList>
    </citation>
    <scope>NUCLEOTIDE SEQUENCE</scope>
    <source>
        <strain evidence="9">LEGE 11479</strain>
    </source>
</reference>
<evidence type="ECO:0000259" key="8">
    <source>
        <dbReference type="PROSITE" id="PS52029"/>
    </source>
</evidence>
<evidence type="ECO:0000256" key="1">
    <source>
        <dbReference type="ARBA" id="ARBA00004752"/>
    </source>
</evidence>
<evidence type="ECO:0000256" key="7">
    <source>
        <dbReference type="SAM" id="Phobius"/>
    </source>
</evidence>
<protein>
    <submittedName>
        <fullName evidence="9">L,D-transpeptidase</fullName>
    </submittedName>
</protein>